<protein>
    <submittedName>
        <fullName evidence="1">SEC-C domain-containing protein</fullName>
    </submittedName>
</protein>
<dbReference type="Proteomes" id="UP001569904">
    <property type="component" value="Unassembled WGS sequence"/>
</dbReference>
<accession>A0ABV4QZW0</accession>
<dbReference type="SUPFAM" id="SSF48452">
    <property type="entry name" value="TPR-like"/>
    <property type="match status" value="1"/>
</dbReference>
<evidence type="ECO:0000313" key="1">
    <source>
        <dbReference type="EMBL" id="MFA1555709.1"/>
    </source>
</evidence>
<dbReference type="RefSeq" id="WP_371942436.1">
    <property type="nucleotide sequence ID" value="NZ_JAXCEH010000011.1"/>
</dbReference>
<name>A0ABV4QZW0_9ACTN</name>
<dbReference type="Gene3D" id="3.10.450.50">
    <property type="match status" value="1"/>
</dbReference>
<sequence>MTDSKQRARRLAENLERDAEKYPEERAEILLEAAGQWTRAGDPDRALRIYDDVMSSGGEEDAQFAASERISLLTELGRTDEAEAEITRLGRTRVHSGPATLVAEFLEGQGRLEDALTWFNIACRDFLTDDEALPENALFGRSDLLGRRRVRRALGLPPDDLDLYCEDQQAEFAELLERAAAPAQPHTASFFVRSDVVRAFAEGLVHGPADAATYHCEVERGWRASRDEIGASELRLLPTRVDDLLKFASDQGRDPKDQQTRADHLADRVRAGAHTLVWPPERNAPCWCDSGRKYKKCCGSPANR</sequence>
<dbReference type="Pfam" id="PF02810">
    <property type="entry name" value="SEC-C"/>
    <property type="match status" value="1"/>
</dbReference>
<comment type="caution">
    <text evidence="1">The sequence shown here is derived from an EMBL/GenBank/DDBJ whole genome shotgun (WGS) entry which is preliminary data.</text>
</comment>
<dbReference type="SUPFAM" id="SSF103642">
    <property type="entry name" value="Sec-C motif"/>
    <property type="match status" value="1"/>
</dbReference>
<keyword evidence="2" id="KW-1185">Reference proteome</keyword>
<gene>
    <name evidence="1" type="ORF">SM436_18635</name>
</gene>
<dbReference type="InterPro" id="IPR004027">
    <property type="entry name" value="SEC_C_motif"/>
</dbReference>
<dbReference type="EMBL" id="JAXCEH010000011">
    <property type="protein sequence ID" value="MFA1555709.1"/>
    <property type="molecule type" value="Genomic_DNA"/>
</dbReference>
<dbReference type="Gene3D" id="1.25.40.10">
    <property type="entry name" value="Tetratricopeptide repeat domain"/>
    <property type="match status" value="1"/>
</dbReference>
<organism evidence="1 2">
    <name type="scientific">Actinomadura chokoriensis</name>
    <dbReference type="NCBI Taxonomy" id="454156"/>
    <lineage>
        <taxon>Bacteria</taxon>
        <taxon>Bacillati</taxon>
        <taxon>Actinomycetota</taxon>
        <taxon>Actinomycetes</taxon>
        <taxon>Streptosporangiales</taxon>
        <taxon>Thermomonosporaceae</taxon>
        <taxon>Actinomadura</taxon>
    </lineage>
</organism>
<evidence type="ECO:0000313" key="2">
    <source>
        <dbReference type="Proteomes" id="UP001569904"/>
    </source>
</evidence>
<reference evidence="1 2" key="1">
    <citation type="submission" date="2023-11" db="EMBL/GenBank/DDBJ databases">
        <title>Actinomadura monticuli sp. nov., isolated from volcanic ash.</title>
        <authorList>
            <person name="Lee S.D."/>
            <person name="Yang H."/>
            <person name="Kim I.S."/>
        </authorList>
    </citation>
    <scope>NUCLEOTIDE SEQUENCE [LARGE SCALE GENOMIC DNA]</scope>
    <source>
        <strain evidence="1 2">DSM 45346</strain>
    </source>
</reference>
<proteinExistence type="predicted"/>
<dbReference type="InterPro" id="IPR011990">
    <property type="entry name" value="TPR-like_helical_dom_sf"/>
</dbReference>